<dbReference type="NCBIfam" id="TIGR03513">
    <property type="entry name" value="GldL_gliding"/>
    <property type="match status" value="1"/>
</dbReference>
<feature type="transmembrane region" description="Helical" evidence="2">
    <location>
        <begin position="65"/>
        <end position="83"/>
    </location>
</feature>
<organism evidence="4 5">
    <name type="scientific">Bacteroides fluxus YIT 12057</name>
    <dbReference type="NCBI Taxonomy" id="763034"/>
    <lineage>
        <taxon>Bacteria</taxon>
        <taxon>Pseudomonadati</taxon>
        <taxon>Bacteroidota</taxon>
        <taxon>Bacteroidia</taxon>
        <taxon>Bacteroidales</taxon>
        <taxon>Bacteroidaceae</taxon>
        <taxon>Bacteroides</taxon>
    </lineage>
</organism>
<sequence>MNQQLDSPLLFIKTHNLFTFQNMSLQKFLASRTGKRLYNFCYCWGACLVILGAVSKIAHFPYDNLFLMIGLITEVFIFFISGFDEPAREYKWERVFPILNNKNANVDPKITAVNFNVPELDTTAGEHYKKEMARLEENIKKLNEAYEAQLKQVNMQVEKLNCAKQPDLNAGTRQMAEYIELLNRQYKQMLDALNVKTTK</sequence>
<proteinExistence type="predicted"/>
<dbReference type="HOGENOM" id="CLU_082721_1_0_10"/>
<feature type="transmembrane region" description="Helical" evidence="2">
    <location>
        <begin position="37"/>
        <end position="59"/>
    </location>
</feature>
<accession>F3PVS2</accession>
<comment type="caution">
    <text evidence="4">The sequence shown here is derived from an EMBL/GenBank/DDBJ whole genome shotgun (WGS) entry which is preliminary data.</text>
</comment>
<dbReference type="eggNOG" id="ENOG502Z8HM">
    <property type="taxonomic scope" value="Bacteria"/>
</dbReference>
<name>F3PVS2_9BACE</name>
<dbReference type="AlphaFoldDB" id="F3PVS2"/>
<keyword evidence="2" id="KW-1133">Transmembrane helix</keyword>
<evidence type="ECO:0000259" key="3">
    <source>
        <dbReference type="Pfam" id="PF22827"/>
    </source>
</evidence>
<dbReference type="Pfam" id="PF22827">
    <property type="entry name" value="GldL_N"/>
    <property type="match status" value="1"/>
</dbReference>
<evidence type="ECO:0000256" key="1">
    <source>
        <dbReference type="SAM" id="Coils"/>
    </source>
</evidence>
<keyword evidence="5" id="KW-1185">Reference proteome</keyword>
<gene>
    <name evidence="4" type="ORF">HMPREF9446_02850</name>
</gene>
<evidence type="ECO:0000313" key="4">
    <source>
        <dbReference type="EMBL" id="EGF53436.1"/>
    </source>
</evidence>
<keyword evidence="2" id="KW-0812">Transmembrane</keyword>
<protein>
    <submittedName>
        <fullName evidence="4">Gliding motility-associated protein GldL</fullName>
    </submittedName>
</protein>
<dbReference type="InterPro" id="IPR055087">
    <property type="entry name" value="GldL-like_N"/>
</dbReference>
<feature type="coiled-coil region" evidence="1">
    <location>
        <begin position="125"/>
        <end position="163"/>
    </location>
</feature>
<keyword evidence="2" id="KW-0472">Membrane</keyword>
<dbReference type="EMBL" id="AFBN01000082">
    <property type="protein sequence ID" value="EGF53436.1"/>
    <property type="molecule type" value="Genomic_DNA"/>
</dbReference>
<reference evidence="4 5" key="1">
    <citation type="submission" date="2011-02" db="EMBL/GenBank/DDBJ databases">
        <authorList>
            <person name="Weinstock G."/>
            <person name="Sodergren E."/>
            <person name="Clifton S."/>
            <person name="Fulton L."/>
            <person name="Fulton B."/>
            <person name="Courtney L."/>
            <person name="Fronick C."/>
            <person name="Harrison M."/>
            <person name="Strong C."/>
            <person name="Farmer C."/>
            <person name="Delahaunty K."/>
            <person name="Markovic C."/>
            <person name="Hall O."/>
            <person name="Minx P."/>
            <person name="Tomlinson C."/>
            <person name="Mitreva M."/>
            <person name="Hou S."/>
            <person name="Chen J."/>
            <person name="Wollam A."/>
            <person name="Pepin K.H."/>
            <person name="Johnson M."/>
            <person name="Bhonagiri V."/>
            <person name="Zhang X."/>
            <person name="Suruliraj S."/>
            <person name="Warren W."/>
            <person name="Chinwalla A."/>
            <person name="Mardis E.R."/>
            <person name="Wilson R.K."/>
        </authorList>
    </citation>
    <scope>NUCLEOTIDE SEQUENCE [LARGE SCALE GENOMIC DNA]</scope>
    <source>
        <strain evidence="4 5">YIT 12057</strain>
    </source>
</reference>
<evidence type="ECO:0000256" key="2">
    <source>
        <dbReference type="SAM" id="Phobius"/>
    </source>
</evidence>
<feature type="domain" description="Gliding motility protein GldL-like N-terminal" evidence="3">
    <location>
        <begin position="41"/>
        <end position="101"/>
    </location>
</feature>
<dbReference type="InterPro" id="IPR019852">
    <property type="entry name" value="Motility-assoc_prot_GldL"/>
</dbReference>
<dbReference type="Proteomes" id="UP000003416">
    <property type="component" value="Unassembled WGS sequence"/>
</dbReference>
<dbReference type="STRING" id="763034.HMPREF9446_02850"/>
<keyword evidence="1" id="KW-0175">Coiled coil</keyword>
<evidence type="ECO:0000313" key="5">
    <source>
        <dbReference type="Proteomes" id="UP000003416"/>
    </source>
</evidence>